<gene>
    <name evidence="8 10" type="primary">acpS</name>
    <name evidence="10" type="ORF">H9872_02055</name>
</gene>
<dbReference type="Proteomes" id="UP000824229">
    <property type="component" value="Unassembled WGS sequence"/>
</dbReference>
<keyword evidence="1 8" id="KW-0444">Lipid biosynthesis</keyword>
<dbReference type="InterPro" id="IPR037143">
    <property type="entry name" value="4-PPantetheinyl_Trfase_dom_sf"/>
</dbReference>
<dbReference type="EMBL" id="JAHLFQ010000039">
    <property type="protein sequence ID" value="MBU3803528.1"/>
    <property type="molecule type" value="Genomic_DNA"/>
</dbReference>
<dbReference type="SUPFAM" id="SSF56214">
    <property type="entry name" value="4'-phosphopantetheinyl transferase"/>
    <property type="match status" value="1"/>
</dbReference>
<evidence type="ECO:0000256" key="5">
    <source>
        <dbReference type="ARBA" id="ARBA00022842"/>
    </source>
</evidence>
<dbReference type="InterPro" id="IPR004568">
    <property type="entry name" value="Ppantetheine-prot_Trfase_dom"/>
</dbReference>
<dbReference type="EC" id="2.7.8.7" evidence="8"/>
<evidence type="ECO:0000256" key="4">
    <source>
        <dbReference type="ARBA" id="ARBA00022832"/>
    </source>
</evidence>
<comment type="caution">
    <text evidence="10">The sequence shown here is derived from an EMBL/GenBank/DDBJ whole genome shotgun (WGS) entry which is preliminary data.</text>
</comment>
<dbReference type="InterPro" id="IPR008278">
    <property type="entry name" value="4-PPantetheinyl_Trfase_dom"/>
</dbReference>
<dbReference type="Gene3D" id="3.90.470.20">
    <property type="entry name" value="4'-phosphopantetheinyl transferase domain"/>
    <property type="match status" value="1"/>
</dbReference>
<evidence type="ECO:0000256" key="6">
    <source>
        <dbReference type="ARBA" id="ARBA00023098"/>
    </source>
</evidence>
<dbReference type="InterPro" id="IPR002582">
    <property type="entry name" value="ACPS"/>
</dbReference>
<evidence type="ECO:0000256" key="3">
    <source>
        <dbReference type="ARBA" id="ARBA00022723"/>
    </source>
</evidence>
<keyword evidence="6 8" id="KW-0443">Lipid metabolism</keyword>
<keyword evidence="5 8" id="KW-0460">Magnesium</keyword>
<dbReference type="GO" id="GO:0008897">
    <property type="term" value="F:holo-[acyl-carrier-protein] synthase activity"/>
    <property type="evidence" value="ECO:0007669"/>
    <property type="project" value="UniProtKB-UniRule"/>
</dbReference>
<keyword evidence="4 8" id="KW-0276">Fatty acid metabolism</keyword>
<keyword evidence="3 8" id="KW-0479">Metal-binding</keyword>
<reference evidence="10" key="1">
    <citation type="journal article" date="2021" name="PeerJ">
        <title>Extensive microbial diversity within the chicken gut microbiome revealed by metagenomics and culture.</title>
        <authorList>
            <person name="Gilroy R."/>
            <person name="Ravi A."/>
            <person name="Getino M."/>
            <person name="Pursley I."/>
            <person name="Horton D.L."/>
            <person name="Alikhan N.F."/>
            <person name="Baker D."/>
            <person name="Gharbi K."/>
            <person name="Hall N."/>
            <person name="Watson M."/>
            <person name="Adriaenssens E.M."/>
            <person name="Foster-Nyarko E."/>
            <person name="Jarju S."/>
            <person name="Secka A."/>
            <person name="Antonio M."/>
            <person name="Oren A."/>
            <person name="Chaudhuri R.R."/>
            <person name="La Ragione R."/>
            <person name="Hildebrand F."/>
            <person name="Pallen M.J."/>
        </authorList>
    </citation>
    <scope>NUCLEOTIDE SEQUENCE</scope>
    <source>
        <strain evidence="10">B5-657</strain>
    </source>
</reference>
<dbReference type="NCBIfam" id="TIGR00556">
    <property type="entry name" value="pantethn_trn"/>
    <property type="match status" value="1"/>
</dbReference>
<keyword evidence="2 8" id="KW-0808">Transferase</keyword>
<evidence type="ECO:0000256" key="7">
    <source>
        <dbReference type="ARBA" id="ARBA00023160"/>
    </source>
</evidence>
<comment type="subcellular location">
    <subcellularLocation>
        <location evidence="8">Cytoplasm</location>
    </subcellularLocation>
</comment>
<comment type="function">
    <text evidence="8">Transfers the 4'-phosphopantetheine moiety from coenzyme A to a Ser of acyl-carrier-protein.</text>
</comment>
<dbReference type="GO" id="GO:0006633">
    <property type="term" value="P:fatty acid biosynthetic process"/>
    <property type="evidence" value="ECO:0007669"/>
    <property type="project" value="UniProtKB-UniRule"/>
</dbReference>
<feature type="binding site" evidence="8">
    <location>
        <position position="56"/>
    </location>
    <ligand>
        <name>Mg(2+)</name>
        <dbReference type="ChEBI" id="CHEBI:18420"/>
    </ligand>
</feature>
<evidence type="ECO:0000313" key="11">
    <source>
        <dbReference type="Proteomes" id="UP000824229"/>
    </source>
</evidence>
<dbReference type="HAMAP" id="MF_00101">
    <property type="entry name" value="AcpS"/>
    <property type="match status" value="1"/>
</dbReference>
<comment type="similarity">
    <text evidence="8">Belongs to the P-Pant transferase superfamily. AcpS family.</text>
</comment>
<dbReference type="GO" id="GO:0000287">
    <property type="term" value="F:magnesium ion binding"/>
    <property type="evidence" value="ECO:0007669"/>
    <property type="project" value="UniProtKB-UniRule"/>
</dbReference>
<protein>
    <recommendedName>
        <fullName evidence="8">Holo-[acyl-carrier-protein] synthase</fullName>
        <shortName evidence="8">Holo-ACP synthase</shortName>
        <ecNumber evidence="8">2.7.8.7</ecNumber>
    </recommendedName>
    <alternativeName>
        <fullName evidence="8">4'-phosphopantetheinyl transferase AcpS</fullName>
    </alternativeName>
</protein>
<keyword evidence="7 8" id="KW-0275">Fatty acid biosynthesis</keyword>
<evidence type="ECO:0000256" key="2">
    <source>
        <dbReference type="ARBA" id="ARBA00022679"/>
    </source>
</evidence>
<feature type="binding site" evidence="8">
    <location>
        <position position="8"/>
    </location>
    <ligand>
        <name>Mg(2+)</name>
        <dbReference type="ChEBI" id="CHEBI:18420"/>
    </ligand>
</feature>
<evidence type="ECO:0000256" key="1">
    <source>
        <dbReference type="ARBA" id="ARBA00022516"/>
    </source>
</evidence>
<keyword evidence="8" id="KW-0963">Cytoplasm</keyword>
<evidence type="ECO:0000313" key="10">
    <source>
        <dbReference type="EMBL" id="MBU3803528.1"/>
    </source>
</evidence>
<accession>A0A9E2KAS0</accession>
<evidence type="ECO:0000256" key="8">
    <source>
        <dbReference type="HAMAP-Rule" id="MF_00101"/>
    </source>
</evidence>
<sequence>MIIGIGTDIIEIERIEKAIYKTDTFFNKIYTAREQAYYRENHKKTETLAGLFAAKEAISKALGTGFRGFSANDIEIVPNELGRPEVYLYGEAKALANRLEICKIHVSISHCQAYATAFAIAEGGINHEVTITTSNAGD</sequence>
<feature type="domain" description="4'-phosphopantetheinyl transferase" evidence="9">
    <location>
        <begin position="4"/>
        <end position="101"/>
    </location>
</feature>
<reference evidence="10" key="2">
    <citation type="submission" date="2021-04" db="EMBL/GenBank/DDBJ databases">
        <authorList>
            <person name="Gilroy R."/>
        </authorList>
    </citation>
    <scope>NUCLEOTIDE SEQUENCE</scope>
    <source>
        <strain evidence="10">B5-657</strain>
    </source>
</reference>
<dbReference type="NCBIfam" id="TIGR00516">
    <property type="entry name" value="acpS"/>
    <property type="match status" value="1"/>
</dbReference>
<proteinExistence type="inferred from homology"/>
<dbReference type="AlphaFoldDB" id="A0A9E2KAS0"/>
<comment type="cofactor">
    <cofactor evidence="8">
        <name>Mg(2+)</name>
        <dbReference type="ChEBI" id="CHEBI:18420"/>
    </cofactor>
</comment>
<dbReference type="Pfam" id="PF01648">
    <property type="entry name" value="ACPS"/>
    <property type="match status" value="1"/>
</dbReference>
<organism evidence="10 11">
    <name type="scientific">Candidatus Cellulosilyticum pullistercoris</name>
    <dbReference type="NCBI Taxonomy" id="2838521"/>
    <lineage>
        <taxon>Bacteria</taxon>
        <taxon>Bacillati</taxon>
        <taxon>Bacillota</taxon>
        <taxon>Clostridia</taxon>
        <taxon>Lachnospirales</taxon>
        <taxon>Cellulosilyticaceae</taxon>
        <taxon>Cellulosilyticum</taxon>
    </lineage>
</organism>
<comment type="catalytic activity">
    <reaction evidence="8">
        <text>apo-[ACP] + CoA = holo-[ACP] + adenosine 3',5'-bisphosphate + H(+)</text>
        <dbReference type="Rhea" id="RHEA:12068"/>
        <dbReference type="Rhea" id="RHEA-COMP:9685"/>
        <dbReference type="Rhea" id="RHEA-COMP:9690"/>
        <dbReference type="ChEBI" id="CHEBI:15378"/>
        <dbReference type="ChEBI" id="CHEBI:29999"/>
        <dbReference type="ChEBI" id="CHEBI:57287"/>
        <dbReference type="ChEBI" id="CHEBI:58343"/>
        <dbReference type="ChEBI" id="CHEBI:64479"/>
        <dbReference type="EC" id="2.7.8.7"/>
    </reaction>
</comment>
<dbReference type="GO" id="GO:0005737">
    <property type="term" value="C:cytoplasm"/>
    <property type="evidence" value="ECO:0007669"/>
    <property type="project" value="UniProtKB-SubCell"/>
</dbReference>
<evidence type="ECO:0000259" key="9">
    <source>
        <dbReference type="Pfam" id="PF01648"/>
    </source>
</evidence>
<name>A0A9E2KAS0_9FIRM</name>